<dbReference type="AlphaFoldDB" id="A0A7V5NX86"/>
<evidence type="ECO:0000256" key="3">
    <source>
        <dbReference type="ARBA" id="ARBA00023110"/>
    </source>
</evidence>
<dbReference type="GO" id="GO:0003755">
    <property type="term" value="F:peptidyl-prolyl cis-trans isomerase activity"/>
    <property type="evidence" value="ECO:0007669"/>
    <property type="project" value="UniProtKB-KW"/>
</dbReference>
<dbReference type="Proteomes" id="UP000885806">
    <property type="component" value="Unassembled WGS sequence"/>
</dbReference>
<dbReference type="PANTHER" id="PTHR47245">
    <property type="entry name" value="PEPTIDYLPROLYL ISOMERASE"/>
    <property type="match status" value="1"/>
</dbReference>
<accession>A0A7V5NX86</accession>
<feature type="chain" id="PRO_5031082047" description="peptidylprolyl isomerase" evidence="4">
    <location>
        <begin position="23"/>
        <end position="188"/>
    </location>
</feature>
<comment type="caution">
    <text evidence="5">The sequence shown here is derived from an EMBL/GenBank/DDBJ whole genome shotgun (WGS) entry which is preliminary data.</text>
</comment>
<proteinExistence type="predicted"/>
<reference evidence="5" key="1">
    <citation type="journal article" date="2020" name="mSystems">
        <title>Genome- and Community-Level Interaction Insights into Carbon Utilization and Element Cycling Functions of Hydrothermarchaeota in Hydrothermal Sediment.</title>
        <authorList>
            <person name="Zhou Z."/>
            <person name="Liu Y."/>
            <person name="Xu W."/>
            <person name="Pan J."/>
            <person name="Luo Z.H."/>
            <person name="Li M."/>
        </authorList>
    </citation>
    <scope>NUCLEOTIDE SEQUENCE [LARGE SCALE GENOMIC DNA]</scope>
    <source>
        <strain evidence="5">HyVt-538</strain>
    </source>
</reference>
<name>A0A7V5NX86_9PROT</name>
<keyword evidence="3" id="KW-0697">Rotamase</keyword>
<evidence type="ECO:0000313" key="5">
    <source>
        <dbReference type="EMBL" id="HHI88820.1"/>
    </source>
</evidence>
<comment type="catalytic activity">
    <reaction evidence="1">
        <text>[protein]-peptidylproline (omega=180) = [protein]-peptidylproline (omega=0)</text>
        <dbReference type="Rhea" id="RHEA:16237"/>
        <dbReference type="Rhea" id="RHEA-COMP:10747"/>
        <dbReference type="Rhea" id="RHEA-COMP:10748"/>
        <dbReference type="ChEBI" id="CHEBI:83833"/>
        <dbReference type="ChEBI" id="CHEBI:83834"/>
        <dbReference type="EC" id="5.2.1.8"/>
    </reaction>
</comment>
<dbReference type="EMBL" id="DROP01000175">
    <property type="protein sequence ID" value="HHI88820.1"/>
    <property type="molecule type" value="Genomic_DNA"/>
</dbReference>
<dbReference type="InterPro" id="IPR027304">
    <property type="entry name" value="Trigger_fact/SurA_dom_sf"/>
</dbReference>
<dbReference type="PANTHER" id="PTHR47245:SF2">
    <property type="entry name" value="PEPTIDYL-PROLYL CIS-TRANS ISOMERASE HP_0175-RELATED"/>
    <property type="match status" value="1"/>
</dbReference>
<sequence length="188" mass="20699">MKNLTLKIPLLPLLAAPLLLVACQGQHVIAEKPLFGDKVVRLGDTVVAEVEGTSIYLSDVEHAAQAKGLISEDGHLTPKDPLFQSTLDELIDQRLLALEALKRSLDQDNETKRRLAMARERILADVVVADTLSKAITDDAVKRMYEEQKALQTKAPQIRARKLVVADEKTANQLKELIEKGGDFAELA</sequence>
<feature type="non-terminal residue" evidence="5">
    <location>
        <position position="188"/>
    </location>
</feature>
<evidence type="ECO:0000256" key="4">
    <source>
        <dbReference type="SAM" id="SignalP"/>
    </source>
</evidence>
<organism evidence="5">
    <name type="scientific">Hellea balneolensis</name>
    <dbReference type="NCBI Taxonomy" id="287478"/>
    <lineage>
        <taxon>Bacteria</taxon>
        <taxon>Pseudomonadati</taxon>
        <taxon>Pseudomonadota</taxon>
        <taxon>Alphaproteobacteria</taxon>
        <taxon>Maricaulales</taxon>
        <taxon>Robiginitomaculaceae</taxon>
        <taxon>Hellea</taxon>
    </lineage>
</organism>
<protein>
    <recommendedName>
        <fullName evidence="2">peptidylprolyl isomerase</fullName>
        <ecNumber evidence="2">5.2.1.8</ecNumber>
    </recommendedName>
</protein>
<gene>
    <name evidence="5" type="ORF">ENK01_02605</name>
</gene>
<evidence type="ECO:0000256" key="1">
    <source>
        <dbReference type="ARBA" id="ARBA00000971"/>
    </source>
</evidence>
<evidence type="ECO:0000256" key="2">
    <source>
        <dbReference type="ARBA" id="ARBA00013194"/>
    </source>
</evidence>
<dbReference type="SUPFAM" id="SSF109998">
    <property type="entry name" value="Triger factor/SurA peptide-binding domain-like"/>
    <property type="match status" value="1"/>
</dbReference>
<keyword evidence="4" id="KW-0732">Signal</keyword>
<dbReference type="PROSITE" id="PS51257">
    <property type="entry name" value="PROKAR_LIPOPROTEIN"/>
    <property type="match status" value="1"/>
</dbReference>
<dbReference type="EC" id="5.2.1.8" evidence="2"/>
<keyword evidence="5" id="KW-0413">Isomerase</keyword>
<dbReference type="InterPro" id="IPR050245">
    <property type="entry name" value="PrsA_foldase"/>
</dbReference>
<feature type="signal peptide" evidence="4">
    <location>
        <begin position="1"/>
        <end position="22"/>
    </location>
</feature>